<dbReference type="EMBL" id="CP138858">
    <property type="protein sequence ID" value="WPJ96100.1"/>
    <property type="molecule type" value="Genomic_DNA"/>
</dbReference>
<evidence type="ECO:0000313" key="6">
    <source>
        <dbReference type="Proteomes" id="UP001324993"/>
    </source>
</evidence>
<dbReference type="PANTHER" id="PTHR46796">
    <property type="entry name" value="HTH-TYPE TRANSCRIPTIONAL ACTIVATOR RHAS-RELATED"/>
    <property type="match status" value="1"/>
</dbReference>
<evidence type="ECO:0000313" key="5">
    <source>
        <dbReference type="EMBL" id="WPJ96100.1"/>
    </source>
</evidence>
<evidence type="ECO:0000256" key="2">
    <source>
        <dbReference type="ARBA" id="ARBA00023125"/>
    </source>
</evidence>
<evidence type="ECO:0000256" key="3">
    <source>
        <dbReference type="ARBA" id="ARBA00023163"/>
    </source>
</evidence>
<dbReference type="Pfam" id="PF12833">
    <property type="entry name" value="HTH_18"/>
    <property type="match status" value="1"/>
</dbReference>
<dbReference type="PROSITE" id="PS01124">
    <property type="entry name" value="HTH_ARAC_FAMILY_2"/>
    <property type="match status" value="1"/>
</dbReference>
<feature type="domain" description="HTH araC/xylS-type" evidence="4">
    <location>
        <begin position="67"/>
        <end position="165"/>
    </location>
</feature>
<dbReference type="RefSeq" id="WP_319832964.1">
    <property type="nucleotide sequence ID" value="NZ_CP138858.1"/>
</dbReference>
<sequence>MLKLEVTAADREAVKQCLLCVQDHYQMGASMPLLLASLLQLLESLRTTCRGISSSSICGRDIHPSVLQALTLFREQMDEDWNLSVLADQLHLNPSYLVRLFRSQVGEPPMKCLARMRAERAANYLLSTRLRVGEIGQLVGWSDPKVFSRNFRQYFAQRASEYREHMLGAIT</sequence>
<evidence type="ECO:0000259" key="4">
    <source>
        <dbReference type="PROSITE" id="PS01124"/>
    </source>
</evidence>
<dbReference type="Proteomes" id="UP001324993">
    <property type="component" value="Chromosome"/>
</dbReference>
<reference evidence="5 6" key="1">
    <citation type="submission" date="2023-11" db="EMBL/GenBank/DDBJ databases">
        <title>Coraliomargarita sp. nov., isolated from marine algae.</title>
        <authorList>
            <person name="Lee J.K."/>
            <person name="Baek J.H."/>
            <person name="Kim J.M."/>
            <person name="Choi D.G."/>
            <person name="Jeon C.O."/>
        </authorList>
    </citation>
    <scope>NUCLEOTIDE SEQUENCE [LARGE SCALE GENOMIC DNA]</scope>
    <source>
        <strain evidence="5 6">J2-16</strain>
    </source>
</reference>
<keyword evidence="6" id="KW-1185">Reference proteome</keyword>
<keyword evidence="1" id="KW-0805">Transcription regulation</keyword>
<dbReference type="InterPro" id="IPR050204">
    <property type="entry name" value="AraC_XylS_family_regulators"/>
</dbReference>
<gene>
    <name evidence="5" type="ORF">SH580_00105</name>
</gene>
<keyword evidence="2" id="KW-0238">DNA-binding</keyword>
<dbReference type="Gene3D" id="1.10.10.60">
    <property type="entry name" value="Homeodomain-like"/>
    <property type="match status" value="2"/>
</dbReference>
<evidence type="ECO:0000256" key="1">
    <source>
        <dbReference type="ARBA" id="ARBA00023015"/>
    </source>
</evidence>
<dbReference type="SUPFAM" id="SSF46689">
    <property type="entry name" value="Homeodomain-like"/>
    <property type="match status" value="2"/>
</dbReference>
<dbReference type="InterPro" id="IPR009057">
    <property type="entry name" value="Homeodomain-like_sf"/>
</dbReference>
<keyword evidence="3" id="KW-0804">Transcription</keyword>
<organism evidence="5 6">
    <name type="scientific">Coraliomargarita algicola</name>
    <dbReference type="NCBI Taxonomy" id="3092156"/>
    <lineage>
        <taxon>Bacteria</taxon>
        <taxon>Pseudomonadati</taxon>
        <taxon>Verrucomicrobiota</taxon>
        <taxon>Opitutia</taxon>
        <taxon>Puniceicoccales</taxon>
        <taxon>Coraliomargaritaceae</taxon>
        <taxon>Coraliomargarita</taxon>
    </lineage>
</organism>
<proteinExistence type="predicted"/>
<name>A0ABZ0RM82_9BACT</name>
<dbReference type="SMART" id="SM00342">
    <property type="entry name" value="HTH_ARAC"/>
    <property type="match status" value="1"/>
</dbReference>
<dbReference type="PANTHER" id="PTHR46796:SF7">
    <property type="entry name" value="ARAC FAMILY TRANSCRIPTIONAL REGULATOR"/>
    <property type="match status" value="1"/>
</dbReference>
<accession>A0ABZ0RM82</accession>
<dbReference type="InterPro" id="IPR018060">
    <property type="entry name" value="HTH_AraC"/>
</dbReference>
<protein>
    <submittedName>
        <fullName evidence="5">Helix-turn-helix transcriptional regulator</fullName>
    </submittedName>
</protein>